<evidence type="ECO:0008006" key="4">
    <source>
        <dbReference type="Google" id="ProtNLM"/>
    </source>
</evidence>
<evidence type="ECO:0000256" key="1">
    <source>
        <dbReference type="SAM" id="MobiDB-lite"/>
    </source>
</evidence>
<accession>A0A6A6HPC9</accession>
<proteinExistence type="predicted"/>
<dbReference type="GO" id="GO:0003676">
    <property type="term" value="F:nucleic acid binding"/>
    <property type="evidence" value="ECO:0007669"/>
    <property type="project" value="InterPro"/>
</dbReference>
<dbReference type="Gene3D" id="3.30.420.10">
    <property type="entry name" value="Ribonuclease H-like superfamily/Ribonuclease H"/>
    <property type="match status" value="1"/>
</dbReference>
<gene>
    <name evidence="2" type="ORF">EV356DRAFT_502354</name>
</gene>
<feature type="region of interest" description="Disordered" evidence="1">
    <location>
        <begin position="50"/>
        <end position="105"/>
    </location>
</feature>
<keyword evidence="3" id="KW-1185">Reference proteome</keyword>
<evidence type="ECO:0000313" key="2">
    <source>
        <dbReference type="EMBL" id="KAF2239330.1"/>
    </source>
</evidence>
<dbReference type="SUPFAM" id="SSF53098">
    <property type="entry name" value="Ribonuclease H-like"/>
    <property type="match status" value="1"/>
</dbReference>
<organism evidence="2 3">
    <name type="scientific">Viridothelium virens</name>
    <name type="common">Speckled blister lichen</name>
    <name type="synonym">Trypethelium virens</name>
    <dbReference type="NCBI Taxonomy" id="1048519"/>
    <lineage>
        <taxon>Eukaryota</taxon>
        <taxon>Fungi</taxon>
        <taxon>Dikarya</taxon>
        <taxon>Ascomycota</taxon>
        <taxon>Pezizomycotina</taxon>
        <taxon>Dothideomycetes</taxon>
        <taxon>Dothideomycetes incertae sedis</taxon>
        <taxon>Trypetheliales</taxon>
        <taxon>Trypetheliaceae</taxon>
        <taxon>Viridothelium</taxon>
    </lineage>
</organism>
<sequence length="311" mass="34537">MIKSASETAQFKENERRKAANQHFDICDSFHLQAYEPCAKRLKRRACSRKTVAVPAQRQSQGIQEHPRAADTTPKKQVKQCREKSKVGGQTKKLLSDEGRKSSAARHTADNLKTCQCHFRGTVIIQPFNKPFLTAKEADFVLRPAELNLWTGHFTVINYQNVRNCGIGIVYKTSSGLVERAYHVDQLNPPFTAGLLAVADALDIALAKIKIEEETSATEGKLHPIIEAVNILTDDASVLRLIGHASDRQIRQNAILERSFMTAYVLERMGVKAQAQWVPSHSGIRRQLRARNLALQAAGCPGMDLGGPFVT</sequence>
<dbReference type="AlphaFoldDB" id="A0A6A6HPC9"/>
<evidence type="ECO:0000313" key="3">
    <source>
        <dbReference type="Proteomes" id="UP000800092"/>
    </source>
</evidence>
<reference evidence="2" key="1">
    <citation type="journal article" date="2020" name="Stud. Mycol.">
        <title>101 Dothideomycetes genomes: a test case for predicting lifestyles and emergence of pathogens.</title>
        <authorList>
            <person name="Haridas S."/>
            <person name="Albert R."/>
            <person name="Binder M."/>
            <person name="Bloem J."/>
            <person name="Labutti K."/>
            <person name="Salamov A."/>
            <person name="Andreopoulos B."/>
            <person name="Baker S."/>
            <person name="Barry K."/>
            <person name="Bills G."/>
            <person name="Bluhm B."/>
            <person name="Cannon C."/>
            <person name="Castanera R."/>
            <person name="Culley D."/>
            <person name="Daum C."/>
            <person name="Ezra D."/>
            <person name="Gonzalez J."/>
            <person name="Henrissat B."/>
            <person name="Kuo A."/>
            <person name="Liang C."/>
            <person name="Lipzen A."/>
            <person name="Lutzoni F."/>
            <person name="Magnuson J."/>
            <person name="Mondo S."/>
            <person name="Nolan M."/>
            <person name="Ohm R."/>
            <person name="Pangilinan J."/>
            <person name="Park H.-J."/>
            <person name="Ramirez L."/>
            <person name="Alfaro M."/>
            <person name="Sun H."/>
            <person name="Tritt A."/>
            <person name="Yoshinaga Y."/>
            <person name="Zwiers L.-H."/>
            <person name="Turgeon B."/>
            <person name="Goodwin S."/>
            <person name="Spatafora J."/>
            <person name="Crous P."/>
            <person name="Grigoriev I."/>
        </authorList>
    </citation>
    <scope>NUCLEOTIDE SEQUENCE</scope>
    <source>
        <strain evidence="2">Tuck. ex Michener</strain>
    </source>
</reference>
<dbReference type="InterPro" id="IPR036397">
    <property type="entry name" value="RNaseH_sf"/>
</dbReference>
<dbReference type="EMBL" id="ML991773">
    <property type="protein sequence ID" value="KAF2239330.1"/>
    <property type="molecule type" value="Genomic_DNA"/>
</dbReference>
<dbReference type="InterPro" id="IPR012337">
    <property type="entry name" value="RNaseH-like_sf"/>
</dbReference>
<dbReference type="Proteomes" id="UP000800092">
    <property type="component" value="Unassembled WGS sequence"/>
</dbReference>
<name>A0A6A6HPC9_VIRVR</name>
<protein>
    <recommendedName>
        <fullName evidence="4">RNase H type-1 domain-containing protein</fullName>
    </recommendedName>
</protein>